<dbReference type="KEGG" id="bsol:FSW04_09515"/>
<proteinExistence type="predicted"/>
<gene>
    <name evidence="2" type="ORF">FSW04_09515</name>
</gene>
<dbReference type="Gene3D" id="3.50.50.60">
    <property type="entry name" value="FAD/NAD(P)-binding domain"/>
    <property type="match status" value="1"/>
</dbReference>
<dbReference type="InterPro" id="IPR006076">
    <property type="entry name" value="FAD-dep_OxRdtase"/>
</dbReference>
<dbReference type="PANTHER" id="PTHR13847">
    <property type="entry name" value="SARCOSINE DEHYDROGENASE-RELATED"/>
    <property type="match status" value="1"/>
</dbReference>
<organism evidence="2 3">
    <name type="scientific">Baekduia soli</name>
    <dbReference type="NCBI Taxonomy" id="496014"/>
    <lineage>
        <taxon>Bacteria</taxon>
        <taxon>Bacillati</taxon>
        <taxon>Actinomycetota</taxon>
        <taxon>Thermoleophilia</taxon>
        <taxon>Solirubrobacterales</taxon>
        <taxon>Baekduiaceae</taxon>
        <taxon>Baekduia</taxon>
    </lineage>
</organism>
<keyword evidence="3" id="KW-1185">Reference proteome</keyword>
<protein>
    <submittedName>
        <fullName evidence="2">FAD-dependent oxidoreductase</fullName>
    </submittedName>
</protein>
<dbReference type="Proteomes" id="UP000321805">
    <property type="component" value="Chromosome"/>
</dbReference>
<dbReference type="Gene3D" id="3.30.9.10">
    <property type="entry name" value="D-Amino Acid Oxidase, subunit A, domain 2"/>
    <property type="match status" value="1"/>
</dbReference>
<feature type="domain" description="FAD dependent oxidoreductase" evidence="1">
    <location>
        <begin position="57"/>
        <end position="418"/>
    </location>
</feature>
<dbReference type="Pfam" id="PF01266">
    <property type="entry name" value="DAO"/>
    <property type="match status" value="1"/>
</dbReference>
<dbReference type="SUPFAM" id="SSF51905">
    <property type="entry name" value="FAD/NAD(P)-binding domain"/>
    <property type="match status" value="1"/>
</dbReference>
<accession>A0A5B8U401</accession>
<reference evidence="2 3" key="1">
    <citation type="journal article" date="2018" name="J. Microbiol.">
        <title>Baekduia soli gen. nov., sp. nov., a novel bacterium isolated from the soil of Baekdu Mountain and proposal of a novel family name, Baekduiaceae fam. nov.</title>
        <authorList>
            <person name="An D.S."/>
            <person name="Siddiqi M.Z."/>
            <person name="Kim K.H."/>
            <person name="Yu H.S."/>
            <person name="Im W.T."/>
        </authorList>
    </citation>
    <scope>NUCLEOTIDE SEQUENCE [LARGE SCALE GENOMIC DNA]</scope>
    <source>
        <strain evidence="2 3">BR7-21</strain>
    </source>
</reference>
<dbReference type="GO" id="GO:0005737">
    <property type="term" value="C:cytoplasm"/>
    <property type="evidence" value="ECO:0007669"/>
    <property type="project" value="TreeGrafter"/>
</dbReference>
<dbReference type="OrthoDB" id="9805852at2"/>
<evidence type="ECO:0000313" key="3">
    <source>
        <dbReference type="Proteomes" id="UP000321805"/>
    </source>
</evidence>
<dbReference type="InterPro" id="IPR036188">
    <property type="entry name" value="FAD/NAD-bd_sf"/>
</dbReference>
<dbReference type="AlphaFoldDB" id="A0A5B8U401"/>
<dbReference type="PANTHER" id="PTHR13847:SF285">
    <property type="entry name" value="FAD DEPENDENT OXIDOREDUCTASE DOMAIN-CONTAINING PROTEIN"/>
    <property type="match status" value="1"/>
</dbReference>
<sequence>MLPGRPGGARRRRACALAAGRTALAWRHMERCAHGFWLADAGPVTARPVLTGRERADVLVVGGGYLGLWTAWQLAEAGADVALVEAGVCGHGPSGRNGGFVHGLWDRLAELTELFGAAAAMDVARAAATTVAGIAGWCEAQGVDAHVVRAPMLEVAAAAAQDGAWEPAVAACRAAGAGDQVAEAGPEAVQAICASPTLRRGALWRDAATVHPARLALGLRARLIERGVRVHEHSRVVALDDRPGGVRARIAGGGEVAAGAAVLAVNHASAAVRPLRGALSVASSHVVATEPVPDVLERLGWTGGESIADCRTMLHYFRTTRDGRVVFGWGGGRMGMGARRRALLDVDPGVQDATVDHLHALLPALAGARITHAWGGPIDVSPVHLPWFGTLRSTHYGFGFTGNGVGPAHLGGRILADLARGADTALTRLPIVGGLPPRRFPPEPLRFAGGSVIRAALVRADDAASAGRRTDPVTAAVAALPRLLGLHLPR</sequence>
<name>A0A5B8U401_9ACTN</name>
<evidence type="ECO:0000259" key="1">
    <source>
        <dbReference type="Pfam" id="PF01266"/>
    </source>
</evidence>
<dbReference type="EMBL" id="CP042430">
    <property type="protein sequence ID" value="QEC47784.1"/>
    <property type="molecule type" value="Genomic_DNA"/>
</dbReference>
<evidence type="ECO:0000313" key="2">
    <source>
        <dbReference type="EMBL" id="QEC47784.1"/>
    </source>
</evidence>